<dbReference type="OrthoDB" id="1305596at2759"/>
<evidence type="ECO:0000256" key="1">
    <source>
        <dbReference type="SAM" id="MobiDB-lite"/>
    </source>
</evidence>
<comment type="caution">
    <text evidence="3">The sequence shown here is derived from an EMBL/GenBank/DDBJ whole genome shotgun (WGS) entry which is preliminary data.</text>
</comment>
<dbReference type="Proteomes" id="UP000824120">
    <property type="component" value="Chromosome 9"/>
</dbReference>
<evidence type="ECO:0000313" key="4">
    <source>
        <dbReference type="Proteomes" id="UP000824120"/>
    </source>
</evidence>
<feature type="domain" description="DUF1985" evidence="2">
    <location>
        <begin position="46"/>
        <end position="110"/>
    </location>
</feature>
<protein>
    <recommendedName>
        <fullName evidence="2">DUF1985 domain-containing protein</fullName>
    </recommendedName>
</protein>
<keyword evidence="4" id="KW-1185">Reference proteome</keyword>
<feature type="region of interest" description="Disordered" evidence="1">
    <location>
        <begin position="188"/>
        <end position="223"/>
    </location>
</feature>
<gene>
    <name evidence="3" type="ORF">H5410_047885</name>
</gene>
<evidence type="ECO:0000313" key="3">
    <source>
        <dbReference type="EMBL" id="KAG5587451.1"/>
    </source>
</evidence>
<organism evidence="3 4">
    <name type="scientific">Solanum commersonii</name>
    <name type="common">Commerson's wild potato</name>
    <name type="synonym">Commerson's nightshade</name>
    <dbReference type="NCBI Taxonomy" id="4109"/>
    <lineage>
        <taxon>Eukaryota</taxon>
        <taxon>Viridiplantae</taxon>
        <taxon>Streptophyta</taxon>
        <taxon>Embryophyta</taxon>
        <taxon>Tracheophyta</taxon>
        <taxon>Spermatophyta</taxon>
        <taxon>Magnoliopsida</taxon>
        <taxon>eudicotyledons</taxon>
        <taxon>Gunneridae</taxon>
        <taxon>Pentapetalae</taxon>
        <taxon>asterids</taxon>
        <taxon>lamiids</taxon>
        <taxon>Solanales</taxon>
        <taxon>Solanaceae</taxon>
        <taxon>Solanoideae</taxon>
        <taxon>Solaneae</taxon>
        <taxon>Solanum</taxon>
    </lineage>
</organism>
<dbReference type="InterPro" id="IPR015410">
    <property type="entry name" value="DUF1985"/>
</dbReference>
<dbReference type="Pfam" id="PF09331">
    <property type="entry name" value="DUF1985"/>
    <property type="match status" value="1"/>
</dbReference>
<proteinExistence type="predicted"/>
<feature type="region of interest" description="Disordered" evidence="1">
    <location>
        <begin position="238"/>
        <end position="258"/>
    </location>
</feature>
<name>A0A9J5XGG9_SOLCO</name>
<sequence>MANVKDGKKKKDCVLMANVKDGKKKKDCASSLKTQGNCNELHIRHANENILRFTIKEFAIITGLKCTENPNDFQYSNTSKRNLIQRYFPDLVNSNSVGKGRLVHHFLQEVESDDILGFEDFSSKPPNQIVRRSRRVSEKICRSLPILDEEVIEEDNVNQPETTNQFVEPSSPIDKEFVNLVDNPDVEAEEETQVQQHEVLEDDDTLKDKRGNDDVSESSSTVDVSVAGNVSKKVFFADTSNDQQAGEDVSNEVDQRAGENVSKEVIDVVVEFGTKKTKQPNVVQDVADKSQHNIPLVDKVSVNIDTSDSTTSASISTGTQEAIDVLIAGLQTPLCVQPFSAVKSHPLTDTHQSVHDSILPTEILGNEMAVYQLSETPIQ</sequence>
<accession>A0A9J5XGG9</accession>
<evidence type="ECO:0000259" key="2">
    <source>
        <dbReference type="Pfam" id="PF09331"/>
    </source>
</evidence>
<dbReference type="EMBL" id="JACXVP010000009">
    <property type="protein sequence ID" value="KAG5587451.1"/>
    <property type="molecule type" value="Genomic_DNA"/>
</dbReference>
<reference evidence="3 4" key="1">
    <citation type="submission" date="2020-09" db="EMBL/GenBank/DDBJ databases">
        <title>De no assembly of potato wild relative species, Solanum commersonii.</title>
        <authorList>
            <person name="Cho K."/>
        </authorList>
    </citation>
    <scope>NUCLEOTIDE SEQUENCE [LARGE SCALE GENOMIC DNA]</scope>
    <source>
        <strain evidence="3">LZ3.2</strain>
        <tissue evidence="3">Leaf</tissue>
    </source>
</reference>
<dbReference type="AlphaFoldDB" id="A0A9J5XGG9"/>